<sequence>MGTWGERERCWQMSRCLSHRACTRNLSRHQAQGRKERFKLMGGLLGTEGPVQNIQRARIDHQPEPGEHSGEDVDCDCAAADDHWARRELHGAAANGQGGGENVDDNDRRERRELEGDAADDIGQGARGGAPRIDLGDLGGSGIGGEDRRADPVGVEDSRGKMPGKARIDHQPEPGEHSGEDVDCDCAAADDHWARRELHGAAANGQGGGENVDDNDRRERRELEGDAADDIGQGARGGAPRIDLGDLGGSGIGGEDRRADPVGVEDSRGKMPGKVGRTDTDASRTTSSGGSGIGGEDRRADPVGVEDSRGKMPGKVGRTDTDASRTTSSGTG</sequence>
<feature type="region of interest" description="Disordered" evidence="1">
    <location>
        <begin position="197"/>
        <end position="332"/>
    </location>
</feature>
<evidence type="ECO:0000256" key="1">
    <source>
        <dbReference type="SAM" id="MobiDB-lite"/>
    </source>
</evidence>
<feature type="compositionally biased region" description="Basic and acidic residues" evidence="1">
    <location>
        <begin position="145"/>
        <end position="180"/>
    </location>
</feature>
<feature type="region of interest" description="Disordered" evidence="1">
    <location>
        <begin position="116"/>
        <end position="183"/>
    </location>
</feature>
<gene>
    <name evidence="2" type="ORF">E2562_018057</name>
</gene>
<evidence type="ECO:0000313" key="3">
    <source>
        <dbReference type="Proteomes" id="UP000479710"/>
    </source>
</evidence>
<protein>
    <submittedName>
        <fullName evidence="2">Uncharacterized protein</fullName>
    </submittedName>
</protein>
<feature type="compositionally biased region" description="Basic and acidic residues" evidence="1">
    <location>
        <begin position="295"/>
        <end position="310"/>
    </location>
</feature>
<proteinExistence type="predicted"/>
<organism evidence="2 3">
    <name type="scientific">Oryza meyeriana var. granulata</name>
    <dbReference type="NCBI Taxonomy" id="110450"/>
    <lineage>
        <taxon>Eukaryota</taxon>
        <taxon>Viridiplantae</taxon>
        <taxon>Streptophyta</taxon>
        <taxon>Embryophyta</taxon>
        <taxon>Tracheophyta</taxon>
        <taxon>Spermatophyta</taxon>
        <taxon>Magnoliopsida</taxon>
        <taxon>Liliopsida</taxon>
        <taxon>Poales</taxon>
        <taxon>Poaceae</taxon>
        <taxon>BOP clade</taxon>
        <taxon>Oryzoideae</taxon>
        <taxon>Oryzeae</taxon>
        <taxon>Oryzinae</taxon>
        <taxon>Oryza</taxon>
        <taxon>Oryza meyeriana</taxon>
    </lineage>
</organism>
<feature type="compositionally biased region" description="Basic and acidic residues" evidence="1">
    <location>
        <begin position="214"/>
        <end position="224"/>
    </location>
</feature>
<dbReference type="Proteomes" id="UP000479710">
    <property type="component" value="Unassembled WGS sequence"/>
</dbReference>
<feature type="compositionally biased region" description="Basic and acidic residues" evidence="1">
    <location>
        <begin position="254"/>
        <end position="269"/>
    </location>
</feature>
<keyword evidence="3" id="KW-1185">Reference proteome</keyword>
<comment type="caution">
    <text evidence="2">The sequence shown here is derived from an EMBL/GenBank/DDBJ whole genome shotgun (WGS) entry which is preliminary data.</text>
</comment>
<evidence type="ECO:0000313" key="2">
    <source>
        <dbReference type="EMBL" id="KAF0902561.1"/>
    </source>
</evidence>
<dbReference type="AlphaFoldDB" id="A0A6G1CR74"/>
<accession>A0A6G1CR74</accession>
<name>A0A6G1CR74_9ORYZ</name>
<reference evidence="2 3" key="1">
    <citation type="submission" date="2019-11" db="EMBL/GenBank/DDBJ databases">
        <title>Whole genome sequence of Oryza granulata.</title>
        <authorList>
            <person name="Li W."/>
        </authorList>
    </citation>
    <scope>NUCLEOTIDE SEQUENCE [LARGE SCALE GENOMIC DNA]</scope>
    <source>
        <strain evidence="3">cv. Menghai</strain>
        <tissue evidence="2">Leaf</tissue>
    </source>
</reference>
<dbReference type="EMBL" id="SPHZ02000008">
    <property type="protein sequence ID" value="KAF0902561.1"/>
    <property type="molecule type" value="Genomic_DNA"/>
</dbReference>